<organism evidence="1 2">
    <name type="scientific">Lepeophtheirus salmonis</name>
    <name type="common">Salmon louse</name>
    <name type="synonym">Caligus salmonis</name>
    <dbReference type="NCBI Taxonomy" id="72036"/>
    <lineage>
        <taxon>Eukaryota</taxon>
        <taxon>Metazoa</taxon>
        <taxon>Ecdysozoa</taxon>
        <taxon>Arthropoda</taxon>
        <taxon>Crustacea</taxon>
        <taxon>Multicrustacea</taxon>
        <taxon>Hexanauplia</taxon>
        <taxon>Copepoda</taxon>
        <taxon>Siphonostomatoida</taxon>
        <taxon>Caligidae</taxon>
        <taxon>Lepeophtheirus</taxon>
    </lineage>
</organism>
<dbReference type="AlphaFoldDB" id="A0A7R8CZM9"/>
<protein>
    <submittedName>
        <fullName evidence="1">(salmon louse) hypothetical protein</fullName>
    </submittedName>
</protein>
<dbReference type="OrthoDB" id="6759522at2759"/>
<reference evidence="1" key="1">
    <citation type="submission" date="2021-02" db="EMBL/GenBank/DDBJ databases">
        <authorList>
            <person name="Bekaert M."/>
        </authorList>
    </citation>
    <scope>NUCLEOTIDE SEQUENCE</scope>
    <source>
        <strain evidence="1">IoA-00</strain>
    </source>
</reference>
<dbReference type="EMBL" id="HG994584">
    <property type="protein sequence ID" value="CAF2935758.1"/>
    <property type="molecule type" value="Genomic_DNA"/>
</dbReference>
<proteinExistence type="predicted"/>
<evidence type="ECO:0000313" key="2">
    <source>
        <dbReference type="Proteomes" id="UP000675881"/>
    </source>
</evidence>
<accession>A0A7R8CZM9</accession>
<gene>
    <name evidence="1" type="ORF">LSAA_10232</name>
</gene>
<sequence length="103" mass="11437">MEAFHSFSVLLKALRKKPIPKIGPFQMNKKALFCCYSNPIQPLFALVEVKTRWKEVVAYNFTGSSFNKKDVALALKEIAIAAYKSGLIATHKTSDMGPCNQGV</sequence>
<keyword evidence="2" id="KW-1185">Reference proteome</keyword>
<dbReference type="Proteomes" id="UP000675881">
    <property type="component" value="Chromosome 5"/>
</dbReference>
<name>A0A7R8CZM9_LEPSM</name>
<evidence type="ECO:0000313" key="1">
    <source>
        <dbReference type="EMBL" id="CAF2935758.1"/>
    </source>
</evidence>